<keyword evidence="6" id="KW-0888">Threonine protease</keyword>
<evidence type="ECO:0000313" key="10">
    <source>
        <dbReference type="EMBL" id="TNJ28092.1"/>
    </source>
</evidence>
<dbReference type="VEuPathDB" id="GiardiaDB:GMRT_15156"/>
<evidence type="ECO:0000256" key="1">
    <source>
        <dbReference type="ARBA" id="ARBA00001198"/>
    </source>
</evidence>
<keyword evidence="5" id="KW-0645">Protease</keyword>
<proteinExistence type="predicted"/>
<comment type="subcellular location">
    <subcellularLocation>
        <location evidence="2">Nucleus</location>
    </subcellularLocation>
</comment>
<evidence type="ECO:0000256" key="6">
    <source>
        <dbReference type="ARBA" id="ARBA00022698"/>
    </source>
</evidence>
<dbReference type="PROSITE" id="PS51476">
    <property type="entry name" value="PROTEASOME_BETA_2"/>
    <property type="match status" value="1"/>
</dbReference>
<keyword evidence="11" id="KW-1185">Reference proteome</keyword>
<dbReference type="EMBL" id="VDLU01000002">
    <property type="protein sequence ID" value="TNJ28092.1"/>
    <property type="molecule type" value="Genomic_DNA"/>
</dbReference>
<dbReference type="InterPro" id="IPR029055">
    <property type="entry name" value="Ntn_hydrolases_N"/>
</dbReference>
<organism evidence="10 11">
    <name type="scientific">Giardia muris</name>
    <dbReference type="NCBI Taxonomy" id="5742"/>
    <lineage>
        <taxon>Eukaryota</taxon>
        <taxon>Metamonada</taxon>
        <taxon>Diplomonadida</taxon>
        <taxon>Hexamitidae</taxon>
        <taxon>Giardiinae</taxon>
        <taxon>Giardia</taxon>
    </lineage>
</organism>
<gene>
    <name evidence="10" type="ORF">GMRT_15156</name>
</gene>
<dbReference type="GO" id="GO:0005737">
    <property type="term" value="C:cytoplasm"/>
    <property type="evidence" value="ECO:0007669"/>
    <property type="project" value="TreeGrafter"/>
</dbReference>
<evidence type="ECO:0000256" key="5">
    <source>
        <dbReference type="ARBA" id="ARBA00022670"/>
    </source>
</evidence>
<evidence type="ECO:0000256" key="3">
    <source>
        <dbReference type="ARBA" id="ARBA00012039"/>
    </source>
</evidence>
<comment type="caution">
    <text evidence="10">The sequence shown here is derived from an EMBL/GenBank/DDBJ whole genome shotgun (WGS) entry which is preliminary data.</text>
</comment>
<dbReference type="GO" id="GO:0051603">
    <property type="term" value="P:proteolysis involved in protein catabolic process"/>
    <property type="evidence" value="ECO:0007669"/>
    <property type="project" value="InterPro"/>
</dbReference>
<dbReference type="Pfam" id="PF00227">
    <property type="entry name" value="Proteasome"/>
    <property type="match status" value="1"/>
</dbReference>
<evidence type="ECO:0000256" key="4">
    <source>
        <dbReference type="ARBA" id="ARBA00022490"/>
    </source>
</evidence>
<feature type="active site" description="Nucleophile" evidence="9">
    <location>
        <position position="24"/>
    </location>
</feature>
<dbReference type="OrthoDB" id="7854943at2759"/>
<dbReference type="GO" id="GO:0019774">
    <property type="term" value="C:proteasome core complex, beta-subunit complex"/>
    <property type="evidence" value="ECO:0007669"/>
    <property type="project" value="UniProtKB-ARBA"/>
</dbReference>
<keyword evidence="7" id="KW-0378">Hydrolase</keyword>
<dbReference type="AlphaFoldDB" id="A0A4Z1SQG3"/>
<keyword evidence="4" id="KW-0963">Cytoplasm</keyword>
<sequence length="215" mass="23210">MLKTIPYTPVNPTLSAPPQQSLGTTIIVMKYAGGVLLCADTRATMGPMVANRIISKICPITDKIYTCIAGGVAHAQFLVKEAHRHMLNHQLDLGNTTASVKTAANLLSLYNHTYRDFLRAAFILGGVDDTGFHCINVMIGGSVIESDYAISGSGGVYIQGLMRDLYRPDLTRAEAIALGHRLLSNSTHFDSMSGGVMRYTAIETEGIAEEGVRTY</sequence>
<dbReference type="InterPro" id="IPR000243">
    <property type="entry name" value="Pept_T1A_subB"/>
</dbReference>
<dbReference type="SUPFAM" id="SSF56235">
    <property type="entry name" value="N-terminal nucleophile aminohydrolases (Ntn hydrolases)"/>
    <property type="match status" value="1"/>
</dbReference>
<reference evidence="10 11" key="1">
    <citation type="submission" date="2019-05" db="EMBL/GenBank/DDBJ databases">
        <title>The compact genome of Giardia muris reveals important steps in the evolution of intestinal protozoan parasites.</title>
        <authorList>
            <person name="Xu F."/>
            <person name="Jimenez-Gonzalez A."/>
            <person name="Einarsson E."/>
            <person name="Astvaldsson A."/>
            <person name="Peirasmaki D."/>
            <person name="Eckmann L."/>
            <person name="Andersson J.O."/>
            <person name="Svard S.G."/>
            <person name="Jerlstrom-Hultqvist J."/>
        </authorList>
    </citation>
    <scope>NUCLEOTIDE SEQUENCE [LARGE SCALE GENOMIC DNA]</scope>
    <source>
        <strain evidence="10 11">Roberts-Thomson</strain>
    </source>
</reference>
<evidence type="ECO:0000313" key="11">
    <source>
        <dbReference type="Proteomes" id="UP000315496"/>
    </source>
</evidence>
<name>A0A4Z1SQG3_GIAMU</name>
<evidence type="ECO:0000256" key="7">
    <source>
        <dbReference type="ARBA" id="ARBA00022801"/>
    </source>
</evidence>
<dbReference type="GO" id="GO:0004298">
    <property type="term" value="F:threonine-type endopeptidase activity"/>
    <property type="evidence" value="ECO:0007669"/>
    <property type="project" value="UniProtKB-KW"/>
</dbReference>
<evidence type="ECO:0000256" key="2">
    <source>
        <dbReference type="ARBA" id="ARBA00004123"/>
    </source>
</evidence>
<protein>
    <recommendedName>
        <fullName evidence="3">proteasome endopeptidase complex</fullName>
        <ecNumber evidence="3">3.4.25.1</ecNumber>
    </recommendedName>
</protein>
<evidence type="ECO:0000256" key="8">
    <source>
        <dbReference type="ARBA" id="ARBA00022942"/>
    </source>
</evidence>
<dbReference type="EC" id="3.4.25.1" evidence="3"/>
<dbReference type="PRINTS" id="PR00141">
    <property type="entry name" value="PROTEASOME"/>
</dbReference>
<dbReference type="GO" id="GO:0005634">
    <property type="term" value="C:nucleus"/>
    <property type="evidence" value="ECO:0007669"/>
    <property type="project" value="UniProtKB-SubCell"/>
</dbReference>
<keyword evidence="8 10" id="KW-0647">Proteasome</keyword>
<accession>A0A4Z1SQG3</accession>
<evidence type="ECO:0000256" key="9">
    <source>
        <dbReference type="PIRSR" id="PIRSR600243-1"/>
    </source>
</evidence>
<dbReference type="PANTHER" id="PTHR32194">
    <property type="entry name" value="METALLOPROTEASE TLDD"/>
    <property type="match status" value="1"/>
</dbReference>
<dbReference type="InterPro" id="IPR023333">
    <property type="entry name" value="Proteasome_suB-type"/>
</dbReference>
<comment type="catalytic activity">
    <reaction evidence="1">
        <text>Cleavage of peptide bonds with very broad specificity.</text>
        <dbReference type="EC" id="3.4.25.1"/>
    </reaction>
</comment>
<dbReference type="Proteomes" id="UP000315496">
    <property type="component" value="Chromosome 2"/>
</dbReference>
<dbReference type="InterPro" id="IPR001353">
    <property type="entry name" value="Proteasome_sua/b"/>
</dbReference>
<dbReference type="Gene3D" id="3.60.20.10">
    <property type="entry name" value="Glutamine Phosphoribosylpyrophosphate, subunit 1, domain 1"/>
    <property type="match status" value="1"/>
</dbReference>
<dbReference type="PANTHER" id="PTHR32194:SF0">
    <property type="entry name" value="ATP-DEPENDENT PROTEASE SUBUNIT HSLV"/>
    <property type="match status" value="1"/>
</dbReference>